<feature type="domain" description="Transcription regulator PadR N-terminal" evidence="1">
    <location>
        <begin position="24"/>
        <end position="99"/>
    </location>
</feature>
<sequence>MVGASESSGSSRSNIIRESLRQLVLRVLAERPYHGYEIMNRIEEITYGAWRPAPGTLYPLLDQLKREGLIRVERMDKEGVKGGRRIVYALTEQGWRRLASIMIEKTRKVDYLIYYLMEGCKILREHGFAEEANSVCGEARRAVAKFEKALEESCGIQEPLLEVESRRTSG</sequence>
<keyword evidence="3" id="KW-1185">Reference proteome</keyword>
<gene>
    <name evidence="2" type="ORF">ACAM_0857</name>
</gene>
<evidence type="ECO:0000313" key="2">
    <source>
        <dbReference type="EMBL" id="BAN90326.1"/>
    </source>
</evidence>
<dbReference type="Proteomes" id="UP000016887">
    <property type="component" value="Chromosome"/>
</dbReference>
<dbReference type="InterPro" id="IPR036390">
    <property type="entry name" value="WH_DNA-bd_sf"/>
</dbReference>
<dbReference type="GeneID" id="17110233"/>
<protein>
    <submittedName>
        <fullName evidence="2">PadR family transcriptional regulator</fullName>
    </submittedName>
</protein>
<dbReference type="KEGG" id="acj:ACAM_0857"/>
<dbReference type="EMBL" id="AP012489">
    <property type="protein sequence ID" value="BAN90326.1"/>
    <property type="molecule type" value="Genomic_DNA"/>
</dbReference>
<dbReference type="InterPro" id="IPR005149">
    <property type="entry name" value="Tscrpt_reg_PadR_N"/>
</dbReference>
<dbReference type="InterPro" id="IPR036388">
    <property type="entry name" value="WH-like_DNA-bd_sf"/>
</dbReference>
<proteinExistence type="predicted"/>
<evidence type="ECO:0000313" key="3">
    <source>
        <dbReference type="Proteomes" id="UP000016887"/>
    </source>
</evidence>
<dbReference type="SUPFAM" id="SSF46785">
    <property type="entry name" value="Winged helix' DNA-binding domain"/>
    <property type="match status" value="1"/>
</dbReference>
<dbReference type="Gene3D" id="1.10.10.10">
    <property type="entry name" value="Winged helix-like DNA-binding domain superfamily/Winged helix DNA-binding domain"/>
    <property type="match status" value="1"/>
</dbReference>
<evidence type="ECO:0000259" key="1">
    <source>
        <dbReference type="Pfam" id="PF03551"/>
    </source>
</evidence>
<dbReference type="PANTHER" id="PTHR43252">
    <property type="entry name" value="TRANSCRIPTIONAL REGULATOR YQJI"/>
    <property type="match status" value="1"/>
</dbReference>
<dbReference type="AlphaFoldDB" id="U3TD21"/>
<organism evidence="2 3">
    <name type="scientific">Aeropyrum camini SY1 = JCM 12091</name>
    <dbReference type="NCBI Taxonomy" id="1198449"/>
    <lineage>
        <taxon>Archaea</taxon>
        <taxon>Thermoproteota</taxon>
        <taxon>Thermoprotei</taxon>
        <taxon>Desulfurococcales</taxon>
        <taxon>Desulfurococcaceae</taxon>
        <taxon>Aeropyrum</taxon>
    </lineage>
</organism>
<dbReference type="RefSeq" id="WP_022541599.1">
    <property type="nucleotide sequence ID" value="NC_022521.1"/>
</dbReference>
<dbReference type="Pfam" id="PF03551">
    <property type="entry name" value="PadR"/>
    <property type="match status" value="1"/>
</dbReference>
<dbReference type="PANTHER" id="PTHR43252:SF5">
    <property type="entry name" value="TRANSCRIPTIONAL REGULATOR, PADR-LIKE FAMILY"/>
    <property type="match status" value="1"/>
</dbReference>
<dbReference type="eggNOG" id="arCOG00002">
    <property type="taxonomic scope" value="Archaea"/>
</dbReference>
<accession>U3TD21</accession>
<dbReference type="STRING" id="1198449.ACAM_0857"/>
<name>U3TD21_9CREN</name>
<reference evidence="2 3" key="1">
    <citation type="journal article" date="2013" name="Appl. Environ. Microbiol.">
        <title>Variation of the Virus-Related Elements within Syntenic Genomes of the Hyperthermophilic Archaeon Aeropyrum.</title>
        <authorList>
            <person name="Daifuku T."/>
            <person name="Yoshida T."/>
            <person name="Kitamura T."/>
            <person name="Kawaichi S."/>
            <person name="Inoue T."/>
            <person name="Nomura K."/>
            <person name="Yoshida Y."/>
            <person name="Kuno S."/>
            <person name="Sako Y."/>
        </authorList>
    </citation>
    <scope>NUCLEOTIDE SEQUENCE [LARGE SCALE GENOMIC DNA]</scope>
    <source>
        <strain evidence="2 3">SY1</strain>
    </source>
</reference>